<dbReference type="EMBL" id="RBWV01000016">
    <property type="protein sequence ID" value="RKS68481.1"/>
    <property type="molecule type" value="Genomic_DNA"/>
</dbReference>
<sequence>MNTTTSSRLAAAREALAARAAGVVRPGAVVGVSPGAVAPAVARRLARVPGVTIVTTSVRVARAVEQHHPRVRLVVTGGHCTPSGALVGPLALAGLSALQLDVAFVGVDGIDAHTGLAVRELLVADTSRAMMAAADRVVAVAERAAWGAAGLRRFAGLDQVDDVVTDAVERRTPLRPAVGWAP</sequence>
<dbReference type="Gene3D" id="3.40.50.1360">
    <property type="match status" value="1"/>
</dbReference>
<comment type="caution">
    <text evidence="2">The sequence shown here is derived from an EMBL/GenBank/DDBJ whole genome shotgun (WGS) entry which is preliminary data.</text>
</comment>
<keyword evidence="3" id="KW-1185">Reference proteome</keyword>
<feature type="domain" description="DeoR-like transcriptional repressor C-terminal sensor" evidence="1">
    <location>
        <begin position="11"/>
        <end position="166"/>
    </location>
</feature>
<proteinExistence type="predicted"/>
<protein>
    <submittedName>
        <fullName evidence="2">DeoR C terminal sensor domain-containing protein</fullName>
    </submittedName>
</protein>
<dbReference type="SMART" id="SM01134">
    <property type="entry name" value="DeoRC"/>
    <property type="match status" value="1"/>
</dbReference>
<dbReference type="SUPFAM" id="SSF100950">
    <property type="entry name" value="NagB/RpiA/CoA transferase-like"/>
    <property type="match status" value="1"/>
</dbReference>
<dbReference type="AlphaFoldDB" id="A0A420XK09"/>
<dbReference type="InterPro" id="IPR037171">
    <property type="entry name" value="NagB/RpiA_transferase-like"/>
</dbReference>
<evidence type="ECO:0000313" key="2">
    <source>
        <dbReference type="EMBL" id="RKS68481.1"/>
    </source>
</evidence>
<dbReference type="InterPro" id="IPR014036">
    <property type="entry name" value="DeoR-like_C"/>
</dbReference>
<dbReference type="RefSeq" id="WP_183062059.1">
    <property type="nucleotide sequence ID" value="NZ_RBWV01000016.1"/>
</dbReference>
<dbReference type="InParanoid" id="A0A420XK09"/>
<dbReference type="PANTHER" id="PTHR30363">
    <property type="entry name" value="HTH-TYPE TRANSCRIPTIONAL REGULATOR SRLR-RELATED"/>
    <property type="match status" value="1"/>
</dbReference>
<reference evidence="2 3" key="1">
    <citation type="submission" date="2018-10" db="EMBL/GenBank/DDBJ databases">
        <title>Genomic Encyclopedia of Archaeal and Bacterial Type Strains, Phase II (KMG-II): from individual species to whole genera.</title>
        <authorList>
            <person name="Goeker M."/>
        </authorList>
    </citation>
    <scope>NUCLEOTIDE SEQUENCE [LARGE SCALE GENOMIC DNA]</scope>
    <source>
        <strain evidence="2 3">RP-AC37</strain>
    </source>
</reference>
<organism evidence="2 3">
    <name type="scientific">Motilibacter peucedani</name>
    <dbReference type="NCBI Taxonomy" id="598650"/>
    <lineage>
        <taxon>Bacteria</taxon>
        <taxon>Bacillati</taxon>
        <taxon>Actinomycetota</taxon>
        <taxon>Actinomycetes</taxon>
        <taxon>Motilibacterales</taxon>
        <taxon>Motilibacteraceae</taxon>
        <taxon>Motilibacter</taxon>
    </lineage>
</organism>
<dbReference type="Proteomes" id="UP000281955">
    <property type="component" value="Unassembled WGS sequence"/>
</dbReference>
<gene>
    <name evidence="2" type="ORF">CLV35_3608</name>
</gene>
<dbReference type="Pfam" id="PF00455">
    <property type="entry name" value="DeoRC"/>
    <property type="match status" value="1"/>
</dbReference>
<dbReference type="InterPro" id="IPR050313">
    <property type="entry name" value="Carb_Metab_HTH_regulators"/>
</dbReference>
<evidence type="ECO:0000313" key="3">
    <source>
        <dbReference type="Proteomes" id="UP000281955"/>
    </source>
</evidence>
<name>A0A420XK09_9ACTN</name>
<accession>A0A420XK09</accession>
<evidence type="ECO:0000259" key="1">
    <source>
        <dbReference type="Pfam" id="PF00455"/>
    </source>
</evidence>
<dbReference type="PANTHER" id="PTHR30363:SF44">
    <property type="entry name" value="AGA OPERON TRANSCRIPTIONAL REPRESSOR-RELATED"/>
    <property type="match status" value="1"/>
</dbReference>